<evidence type="ECO:0000313" key="2">
    <source>
        <dbReference type="Proteomes" id="UP000006138"/>
    </source>
</evidence>
<name>A0A9R0P4M0_AMYMS</name>
<organism evidence="1 2">
    <name type="scientific">Amycolatopsis mediterranei (strain S699)</name>
    <name type="common">Nocardia mediterranei</name>
    <dbReference type="NCBI Taxonomy" id="713604"/>
    <lineage>
        <taxon>Bacteria</taxon>
        <taxon>Bacillati</taxon>
        <taxon>Actinomycetota</taxon>
        <taxon>Actinomycetes</taxon>
        <taxon>Pseudonocardiales</taxon>
        <taxon>Pseudonocardiaceae</taxon>
        <taxon>Amycolatopsis</taxon>
    </lineage>
</organism>
<dbReference type="KEGG" id="amn:RAM_39100"/>
<dbReference type="AlphaFoldDB" id="A0A9R0P4M0"/>
<dbReference type="Proteomes" id="UP000006138">
    <property type="component" value="Chromosome"/>
</dbReference>
<dbReference type="RefSeq" id="WP_014467657.1">
    <property type="nucleotide sequence ID" value="NC_017186.1"/>
</dbReference>
<accession>A0A9R0P4M0</accession>
<dbReference type="GeneID" id="92877151"/>
<proteinExistence type="predicted"/>
<keyword evidence="2" id="KW-1185">Reference proteome</keyword>
<reference evidence="1 2" key="1">
    <citation type="journal article" date="2011" name="J. Bacteriol.">
        <title>Whole genome sequence of the rifamycin B-producing strain Amycolatopsis mediterranei S699.</title>
        <authorList>
            <person name="Verma M."/>
            <person name="Kaur J."/>
            <person name="Kumar M."/>
            <person name="Kumari K."/>
            <person name="Saxena A."/>
            <person name="Anand S."/>
            <person name="Nigam A."/>
            <person name="Ravi V."/>
            <person name="Raghuvanshi S."/>
            <person name="Khurana P."/>
            <person name="Tyagi A.K."/>
            <person name="Khurana J.P."/>
            <person name="Lal R."/>
        </authorList>
    </citation>
    <scope>NUCLEOTIDE SEQUENCE [LARGE SCALE GENOMIC DNA]</scope>
    <source>
        <strain evidence="1 2">S699</strain>
    </source>
</reference>
<gene>
    <name evidence="1" type="ordered locus">RAM_39100</name>
</gene>
<dbReference type="EMBL" id="CP002896">
    <property type="protein sequence ID" value="AEK46287.1"/>
    <property type="molecule type" value="Genomic_DNA"/>
</dbReference>
<protein>
    <submittedName>
        <fullName evidence="1">Uncharacterized protein</fullName>
    </submittedName>
</protein>
<evidence type="ECO:0000313" key="1">
    <source>
        <dbReference type="EMBL" id="AEK46287.1"/>
    </source>
</evidence>
<sequence>MTLFELRACYVVAEATALVACGHPVGRLVAIVDRDGRRVPARVFCALVTGDGRW</sequence>